<feature type="region of interest" description="Disordered" evidence="1">
    <location>
        <begin position="41"/>
        <end position="94"/>
    </location>
</feature>
<dbReference type="AlphaFoldDB" id="A0A8D8FS17"/>
<reference evidence="2" key="1">
    <citation type="submission" date="2021-05" db="EMBL/GenBank/DDBJ databases">
        <authorList>
            <person name="Alioto T."/>
            <person name="Alioto T."/>
            <person name="Gomez Garrido J."/>
        </authorList>
    </citation>
    <scope>NUCLEOTIDE SEQUENCE</scope>
</reference>
<evidence type="ECO:0000256" key="1">
    <source>
        <dbReference type="SAM" id="MobiDB-lite"/>
    </source>
</evidence>
<evidence type="ECO:0000313" key="2">
    <source>
        <dbReference type="EMBL" id="CAG6483102.1"/>
    </source>
</evidence>
<dbReference type="EMBL" id="HBUE01095019">
    <property type="protein sequence ID" value="CAG6483102.1"/>
    <property type="molecule type" value="Transcribed_RNA"/>
</dbReference>
<accession>A0A8D8FS17</accession>
<name>A0A8D8FS17_CULPI</name>
<protein>
    <submittedName>
        <fullName evidence="2">(northern house mosquito) hypothetical protein</fullName>
    </submittedName>
</protein>
<dbReference type="EMBL" id="HBUE01095009">
    <property type="protein sequence ID" value="CAG6483099.1"/>
    <property type="molecule type" value="Transcribed_RNA"/>
</dbReference>
<feature type="region of interest" description="Disordered" evidence="1">
    <location>
        <begin position="142"/>
        <end position="168"/>
    </location>
</feature>
<sequence>MSDEPGGFSNGYTAMSVEIWIIWLHLERRAVPVEQWPLGRRHRRGHEAVPVRSGGLSGRQRDGPGRAQYGVDGRGRAEQCRGRPGRRRAGSEREAVRFRIFHATGKLPPSTPHGQLPHPGVRTVCAAGRALVGFILAQPGSHRRSSVSRHNDRPHNDFPRIGSSYRSAQSPVSNGARFFRIPLFWVHLRYHHPICSGALLHQVRLR</sequence>
<organism evidence="2">
    <name type="scientific">Culex pipiens</name>
    <name type="common">House mosquito</name>
    <dbReference type="NCBI Taxonomy" id="7175"/>
    <lineage>
        <taxon>Eukaryota</taxon>
        <taxon>Metazoa</taxon>
        <taxon>Ecdysozoa</taxon>
        <taxon>Arthropoda</taxon>
        <taxon>Hexapoda</taxon>
        <taxon>Insecta</taxon>
        <taxon>Pterygota</taxon>
        <taxon>Neoptera</taxon>
        <taxon>Endopterygota</taxon>
        <taxon>Diptera</taxon>
        <taxon>Nematocera</taxon>
        <taxon>Culicoidea</taxon>
        <taxon>Culicidae</taxon>
        <taxon>Culicinae</taxon>
        <taxon>Culicini</taxon>
        <taxon>Culex</taxon>
        <taxon>Culex</taxon>
    </lineage>
</organism>
<proteinExistence type="predicted"/>
<feature type="compositionally biased region" description="Basic and acidic residues" evidence="1">
    <location>
        <begin position="149"/>
        <end position="158"/>
    </location>
</feature>